<sequence>MSIRPITGLALALPVLHTTPRPHPHGVLGVLRLLPTWTVPAVGELLVTWPHCHRAHDRSCKAPEMPKVMMVTKASLVEGIGRTDIISDDIKQCSTHFDLVLVRPGFQSLLSSWVQL</sequence>
<reference evidence="1" key="1">
    <citation type="journal article" date="2022" name="bioRxiv">
        <title>Sequencing and chromosome-scale assembly of the giantPleurodeles waltlgenome.</title>
        <authorList>
            <person name="Brown T."/>
            <person name="Elewa A."/>
            <person name="Iarovenko S."/>
            <person name="Subramanian E."/>
            <person name="Araus A.J."/>
            <person name="Petzold A."/>
            <person name="Susuki M."/>
            <person name="Suzuki K.-i.T."/>
            <person name="Hayashi T."/>
            <person name="Toyoda A."/>
            <person name="Oliveira C."/>
            <person name="Osipova E."/>
            <person name="Leigh N.D."/>
            <person name="Simon A."/>
            <person name="Yun M.H."/>
        </authorList>
    </citation>
    <scope>NUCLEOTIDE SEQUENCE</scope>
    <source>
        <strain evidence="1">20211129_DDA</strain>
        <tissue evidence="1">Liver</tissue>
    </source>
</reference>
<evidence type="ECO:0000313" key="1">
    <source>
        <dbReference type="EMBL" id="KAJ1202585.1"/>
    </source>
</evidence>
<gene>
    <name evidence="1" type="ORF">NDU88_006382</name>
</gene>
<dbReference type="Proteomes" id="UP001066276">
    <property type="component" value="Chromosome 2_1"/>
</dbReference>
<dbReference type="EMBL" id="JANPWB010000003">
    <property type="protein sequence ID" value="KAJ1202585.1"/>
    <property type="molecule type" value="Genomic_DNA"/>
</dbReference>
<proteinExistence type="predicted"/>
<dbReference type="AlphaFoldDB" id="A0AAV7VPM1"/>
<keyword evidence="2" id="KW-1185">Reference proteome</keyword>
<comment type="caution">
    <text evidence="1">The sequence shown here is derived from an EMBL/GenBank/DDBJ whole genome shotgun (WGS) entry which is preliminary data.</text>
</comment>
<organism evidence="1 2">
    <name type="scientific">Pleurodeles waltl</name>
    <name type="common">Iberian ribbed newt</name>
    <dbReference type="NCBI Taxonomy" id="8319"/>
    <lineage>
        <taxon>Eukaryota</taxon>
        <taxon>Metazoa</taxon>
        <taxon>Chordata</taxon>
        <taxon>Craniata</taxon>
        <taxon>Vertebrata</taxon>
        <taxon>Euteleostomi</taxon>
        <taxon>Amphibia</taxon>
        <taxon>Batrachia</taxon>
        <taxon>Caudata</taxon>
        <taxon>Salamandroidea</taxon>
        <taxon>Salamandridae</taxon>
        <taxon>Pleurodelinae</taxon>
        <taxon>Pleurodeles</taxon>
    </lineage>
</organism>
<protein>
    <submittedName>
        <fullName evidence="1">Uncharacterized protein</fullName>
    </submittedName>
</protein>
<name>A0AAV7VPM1_PLEWA</name>
<evidence type="ECO:0000313" key="2">
    <source>
        <dbReference type="Proteomes" id="UP001066276"/>
    </source>
</evidence>
<accession>A0AAV7VPM1</accession>